<evidence type="ECO:0000259" key="11">
    <source>
        <dbReference type="Pfam" id="PF03801"/>
    </source>
</evidence>
<evidence type="ECO:0000256" key="7">
    <source>
        <dbReference type="ARBA" id="ARBA00023328"/>
    </source>
</evidence>
<keyword evidence="6 8" id="KW-0131">Cell cycle</keyword>
<evidence type="ECO:0000256" key="2">
    <source>
        <dbReference type="ARBA" id="ARBA00022454"/>
    </source>
</evidence>
<dbReference type="GO" id="GO:0005634">
    <property type="term" value="C:nucleus"/>
    <property type="evidence" value="ECO:0007669"/>
    <property type="project" value="UniProtKB-SubCell"/>
</dbReference>
<evidence type="ECO:0000256" key="8">
    <source>
        <dbReference type="RuleBase" id="RU368072"/>
    </source>
</evidence>
<dbReference type="PANTHER" id="PTHR46681:SF1">
    <property type="entry name" value="KINETOCHORE PROTEIN NDC80 HOMOLOG"/>
    <property type="match status" value="1"/>
</dbReference>
<feature type="region of interest" description="Disordered" evidence="10">
    <location>
        <begin position="1"/>
        <end position="48"/>
    </location>
</feature>
<reference evidence="12 13" key="1">
    <citation type="submission" date="2024-08" db="EMBL/GenBank/DDBJ databases">
        <title>Insights into the chromosomal genome structure of Flemingia macrophylla.</title>
        <authorList>
            <person name="Ding Y."/>
            <person name="Zhao Y."/>
            <person name="Bi W."/>
            <person name="Wu M."/>
            <person name="Zhao G."/>
            <person name="Gong Y."/>
            <person name="Li W."/>
            <person name="Zhang P."/>
        </authorList>
    </citation>
    <scope>NUCLEOTIDE SEQUENCE [LARGE SCALE GENOMIC DNA]</scope>
    <source>
        <strain evidence="12">DYQJB</strain>
        <tissue evidence="12">Leaf</tissue>
    </source>
</reference>
<evidence type="ECO:0000256" key="4">
    <source>
        <dbReference type="ARBA" id="ARBA00022776"/>
    </source>
</evidence>
<dbReference type="GO" id="GO:0031262">
    <property type="term" value="C:Ndc80 complex"/>
    <property type="evidence" value="ECO:0007669"/>
    <property type="project" value="UniProtKB-UniRule"/>
</dbReference>
<evidence type="ECO:0000256" key="9">
    <source>
        <dbReference type="SAM" id="Coils"/>
    </source>
</evidence>
<dbReference type="GO" id="GO:0051301">
    <property type="term" value="P:cell division"/>
    <property type="evidence" value="ECO:0007669"/>
    <property type="project" value="UniProtKB-UniRule"/>
</dbReference>
<organism evidence="12 13">
    <name type="scientific">Flemingia macrophylla</name>
    <dbReference type="NCBI Taxonomy" id="520843"/>
    <lineage>
        <taxon>Eukaryota</taxon>
        <taxon>Viridiplantae</taxon>
        <taxon>Streptophyta</taxon>
        <taxon>Embryophyta</taxon>
        <taxon>Tracheophyta</taxon>
        <taxon>Spermatophyta</taxon>
        <taxon>Magnoliopsida</taxon>
        <taxon>eudicotyledons</taxon>
        <taxon>Gunneridae</taxon>
        <taxon>Pentapetalae</taxon>
        <taxon>rosids</taxon>
        <taxon>fabids</taxon>
        <taxon>Fabales</taxon>
        <taxon>Fabaceae</taxon>
        <taxon>Papilionoideae</taxon>
        <taxon>50 kb inversion clade</taxon>
        <taxon>NPAAA clade</taxon>
        <taxon>indigoferoid/millettioid clade</taxon>
        <taxon>Phaseoleae</taxon>
        <taxon>Flemingia</taxon>
    </lineage>
</organism>
<feature type="coiled-coil region" evidence="9">
    <location>
        <begin position="509"/>
        <end position="558"/>
    </location>
</feature>
<comment type="subcellular location">
    <subcellularLocation>
        <location evidence="8">Chromosome</location>
        <location evidence="8">Centromere</location>
        <location evidence="8">Kinetochore</location>
    </subcellularLocation>
    <subcellularLocation>
        <location evidence="8">Nucleus</location>
    </subcellularLocation>
</comment>
<comment type="function">
    <text evidence="8">Acts as a component of the essential kinetochore-associated NDC80 complex, which is required for chromosome segregation and spindle checkpoint activity.</text>
</comment>
<dbReference type="GO" id="GO:0051315">
    <property type="term" value="P:attachment of mitotic spindle microtubules to kinetochore"/>
    <property type="evidence" value="ECO:0007669"/>
    <property type="project" value="UniProtKB-UniRule"/>
</dbReference>
<dbReference type="InterPro" id="IPR038273">
    <property type="entry name" value="Ndc80_sf"/>
</dbReference>
<dbReference type="AlphaFoldDB" id="A0ABD1N238"/>
<evidence type="ECO:0000256" key="10">
    <source>
        <dbReference type="SAM" id="MobiDB-lite"/>
    </source>
</evidence>
<keyword evidence="4 8" id="KW-0498">Mitosis</keyword>
<accession>A0ABD1N238</accession>
<evidence type="ECO:0000256" key="6">
    <source>
        <dbReference type="ARBA" id="ARBA00023306"/>
    </source>
</evidence>
<comment type="caution">
    <text evidence="12">The sequence shown here is derived from an EMBL/GenBank/DDBJ whole genome shotgun (WGS) entry which is preliminary data.</text>
</comment>
<dbReference type="InterPro" id="IPR055307">
    <property type="entry name" value="NDC80_plants"/>
</dbReference>
<feature type="domain" description="Kinetochore protein Ndc80 CH" evidence="11">
    <location>
        <begin position="56"/>
        <end position="158"/>
    </location>
</feature>
<dbReference type="Gene3D" id="6.10.250.1950">
    <property type="match status" value="1"/>
</dbReference>
<dbReference type="EMBL" id="JBGMDY010000003">
    <property type="protein sequence ID" value="KAL2342163.1"/>
    <property type="molecule type" value="Genomic_DNA"/>
</dbReference>
<evidence type="ECO:0000313" key="13">
    <source>
        <dbReference type="Proteomes" id="UP001603857"/>
    </source>
</evidence>
<keyword evidence="8" id="KW-0539">Nucleus</keyword>
<keyword evidence="3 8" id="KW-0132">Cell division</keyword>
<proteinExistence type="inferred from homology"/>
<comment type="similarity">
    <text evidence="1 8">Belongs to the NDC80/HEC1 family.</text>
</comment>
<evidence type="ECO:0000313" key="12">
    <source>
        <dbReference type="EMBL" id="KAL2342163.1"/>
    </source>
</evidence>
<keyword evidence="13" id="KW-1185">Reference proteome</keyword>
<evidence type="ECO:0000256" key="1">
    <source>
        <dbReference type="ARBA" id="ARBA00007050"/>
    </source>
</evidence>
<name>A0ABD1N238_9FABA</name>
<dbReference type="InterPro" id="IPR055260">
    <property type="entry name" value="Ndc80_CH"/>
</dbReference>
<gene>
    <name evidence="12" type="ORF">Fmac_010103</name>
</gene>
<sequence>MRPAKRRQPNESFIPSAPPTPVDFHHHRFPSRDSDVSSRPSSAGVGGGRPTLDLYKERSFQQSVVSTINGFLGSQNFPISFKCTFPSAKDIHETLKFLLSLLDFPPSSKLEDDLPLLLKRLNYPFKLNKSILRSPAAPHQWPTFLALLHWLVQIAKFHLHLAASPKHHNALHLYTVNSYMHYIRGDDDAVEELDRNIREKLHHEKAAAQDRLDSARRAAADLQAELDRLRSAPSPKEALERDKADLEDDVRKFRMMIDDFTSRIEQAERVLAEKEQQVAAKAAETERIREENEELGRRVEAQTVNARDVERMRRELQAVENDTAEAELARTAWEEKVWGLDSALSHKINDLEALAMDCNQALKRLKIGIDIQYQLNAQGTTPAEIMGIDYKNTLKPALRSFADEIKKSCMEKLEESISYQQKSSENAARLEGKRNQLAAVQSRIDEVKVEIFDLAGMRIGQAKIITSLTYPGKLYHLKVRILAMTMMEAQMSMIKKETEEYTSRCYAEAKKMLEEVQLAEHDLVIMEREAAEVLKTSESKLQEAIKQSEEEIQKHASELFQLVDSVSKYKEHTKSSHLLKFENALFALASVIQHTNLLYSKKDTFTAGKDNTMNVTGSRGNLVSWKGLPLGLGFLQSSIEWDGKVVGPRQAQRK</sequence>
<keyword evidence="5 9" id="KW-0175">Coiled coil</keyword>
<evidence type="ECO:0000256" key="5">
    <source>
        <dbReference type="ARBA" id="ARBA00023054"/>
    </source>
</evidence>
<protein>
    <recommendedName>
        <fullName evidence="8">Kinetochore protein NDC80</fullName>
    </recommendedName>
</protein>
<keyword evidence="2 8" id="KW-0158">Chromosome</keyword>
<evidence type="ECO:0000256" key="3">
    <source>
        <dbReference type="ARBA" id="ARBA00022618"/>
    </source>
</evidence>
<feature type="coiled-coil region" evidence="9">
    <location>
        <begin position="198"/>
        <end position="336"/>
    </location>
</feature>
<dbReference type="PANTHER" id="PTHR46681">
    <property type="entry name" value="KINETOCHORE PROTEIN NDC80 HOMOLOG"/>
    <property type="match status" value="1"/>
</dbReference>
<dbReference type="Gene3D" id="1.10.418.30">
    <property type="entry name" value="Ncd80 complex, Ncd80 subunit"/>
    <property type="match status" value="1"/>
</dbReference>
<comment type="subunit">
    <text evidence="8">Component of the NDC80 complex.</text>
</comment>
<dbReference type="Proteomes" id="UP001603857">
    <property type="component" value="Unassembled WGS sequence"/>
</dbReference>
<dbReference type="Pfam" id="PF03801">
    <property type="entry name" value="Ndc80_HEC"/>
    <property type="match status" value="1"/>
</dbReference>
<keyword evidence="8" id="KW-0995">Kinetochore</keyword>
<keyword evidence="7 8" id="KW-0137">Centromere</keyword>